<dbReference type="Gene3D" id="3.30.2310.20">
    <property type="entry name" value="RelE-like"/>
    <property type="match status" value="1"/>
</dbReference>
<dbReference type="Proteomes" id="UP000781958">
    <property type="component" value="Unassembled WGS sequence"/>
</dbReference>
<keyword evidence="3" id="KW-1185">Reference proteome</keyword>
<dbReference type="InterPro" id="IPR035093">
    <property type="entry name" value="RelE/ParE_toxin_dom_sf"/>
</dbReference>
<protein>
    <submittedName>
        <fullName evidence="2">Toxin ParE1/3/4</fullName>
    </submittedName>
</protein>
<evidence type="ECO:0000256" key="1">
    <source>
        <dbReference type="ARBA" id="ARBA00022649"/>
    </source>
</evidence>
<evidence type="ECO:0000313" key="2">
    <source>
        <dbReference type="EMBL" id="MBP2296620.1"/>
    </source>
</evidence>
<comment type="caution">
    <text evidence="2">The sequence shown here is derived from an EMBL/GenBank/DDBJ whole genome shotgun (WGS) entry which is preliminary data.</text>
</comment>
<accession>A0ABS4SYZ9</accession>
<dbReference type="EMBL" id="JAGINP010000033">
    <property type="protein sequence ID" value="MBP2296620.1"/>
    <property type="molecule type" value="Genomic_DNA"/>
</dbReference>
<keyword evidence="1" id="KW-1277">Toxin-antitoxin system</keyword>
<reference evidence="2 3" key="1">
    <citation type="submission" date="2021-03" db="EMBL/GenBank/DDBJ databases">
        <title>Genomic Encyclopedia of Type Strains, Phase III (KMG-III): the genomes of soil and plant-associated and newly described type strains.</title>
        <authorList>
            <person name="Whitman W."/>
        </authorList>
    </citation>
    <scope>NUCLEOTIDE SEQUENCE [LARGE SCALE GENOMIC DNA]</scope>
    <source>
        <strain evidence="2 3">IMMIB AFH-6</strain>
    </source>
</reference>
<evidence type="ECO:0000313" key="3">
    <source>
        <dbReference type="Proteomes" id="UP000781958"/>
    </source>
</evidence>
<name>A0ABS4SYZ9_9PROT</name>
<dbReference type="Pfam" id="PF05016">
    <property type="entry name" value="ParE_toxin"/>
    <property type="match status" value="1"/>
</dbReference>
<sequence>MADFRLAKPAEEAIEGILAQSEQEWGSPGRERYEALFVRAILDVAELPGRGGSIRETGAGIGLRSYHLKHSRKRVPEPPGRVGAPRHVLIYEVAADGIVDILGVVHERMLRGQAIAQIKARLALI</sequence>
<gene>
    <name evidence="2" type="ORF">J2851_006438</name>
</gene>
<proteinExistence type="predicted"/>
<dbReference type="InterPro" id="IPR007712">
    <property type="entry name" value="RelE/ParE_toxin"/>
</dbReference>
<dbReference type="RefSeq" id="WP_209771979.1">
    <property type="nucleotide sequence ID" value="NZ_JAGINP010000033.1"/>
</dbReference>
<organism evidence="2 3">
    <name type="scientific">Azospirillum rugosum</name>
    <dbReference type="NCBI Taxonomy" id="416170"/>
    <lineage>
        <taxon>Bacteria</taxon>
        <taxon>Pseudomonadati</taxon>
        <taxon>Pseudomonadota</taxon>
        <taxon>Alphaproteobacteria</taxon>
        <taxon>Rhodospirillales</taxon>
        <taxon>Azospirillaceae</taxon>
        <taxon>Azospirillum</taxon>
    </lineage>
</organism>